<dbReference type="InterPro" id="IPR006145">
    <property type="entry name" value="PsdUridine_synth_RsuA/RluA"/>
</dbReference>
<proteinExistence type="inferred from homology"/>
<sequence length="324" mass="36160">MNFQGRCIHTSSSILASSFKLKRSFSSTLPRHGKLTCESNIPSSRKYASAVTVRKNDVPKIIYEDDEIIVCNKPPGLNTAPGISQKPSLCHFVSEHYGYGPSDLNKMCVHRLDTDTSGVVILARSQQSLKHLHYQFRERRTKKVYECLVACSMSVESGWIDMPLGRDFENPPWMRVITDDYSKSLNTALLNGGVAGKPSWHKMLRKKAKKCLTGYEVIGKETFGDPCKLEVTRLKLSPITGRSHQLRVHCAALGHPIVGDDIYGYDGRAACYGGVGKQVNSRMEKNIQAFVRANKVGLKLHAKTLLVTHPKTKEILQFEAPVPF</sequence>
<dbReference type="EMBL" id="HBIN01021911">
    <property type="protein sequence ID" value="CAE0446822.1"/>
    <property type="molecule type" value="Transcribed_RNA"/>
</dbReference>
<dbReference type="Gene3D" id="3.30.2350.10">
    <property type="entry name" value="Pseudouridine synthase"/>
    <property type="match status" value="1"/>
</dbReference>
<dbReference type="SUPFAM" id="SSF55120">
    <property type="entry name" value="Pseudouridine synthase"/>
    <property type="match status" value="1"/>
</dbReference>
<dbReference type="InterPro" id="IPR006224">
    <property type="entry name" value="PsdUridine_synth_RluA-like_CS"/>
</dbReference>
<evidence type="ECO:0000313" key="3">
    <source>
        <dbReference type="EMBL" id="CAE0446822.1"/>
    </source>
</evidence>
<feature type="domain" description="Pseudouridine synthase RsuA/RluA-like" evidence="2">
    <location>
        <begin position="68"/>
        <end position="252"/>
    </location>
</feature>
<protein>
    <recommendedName>
        <fullName evidence="2">Pseudouridine synthase RsuA/RluA-like domain-containing protein</fullName>
    </recommendedName>
</protein>
<dbReference type="InterPro" id="IPR050188">
    <property type="entry name" value="RluA_PseudoU_synthase"/>
</dbReference>
<accession>A0A7S3PQ25</accession>
<dbReference type="PANTHER" id="PTHR21600:SF87">
    <property type="entry name" value="RNA PSEUDOURIDYLATE SYNTHASE DOMAIN-CONTAINING PROTEIN 1"/>
    <property type="match status" value="1"/>
</dbReference>
<dbReference type="GO" id="GO:0009982">
    <property type="term" value="F:pseudouridine synthase activity"/>
    <property type="evidence" value="ECO:0007669"/>
    <property type="project" value="InterPro"/>
</dbReference>
<reference evidence="3" key="1">
    <citation type="submission" date="2021-01" db="EMBL/GenBank/DDBJ databases">
        <authorList>
            <person name="Corre E."/>
            <person name="Pelletier E."/>
            <person name="Niang G."/>
            <person name="Scheremetjew M."/>
            <person name="Finn R."/>
            <person name="Kale V."/>
            <person name="Holt S."/>
            <person name="Cochrane G."/>
            <person name="Meng A."/>
            <person name="Brown T."/>
            <person name="Cohen L."/>
        </authorList>
    </citation>
    <scope>NUCLEOTIDE SEQUENCE</scope>
    <source>
        <strain evidence="3">GSBS06</strain>
    </source>
</reference>
<dbReference type="GO" id="GO:0003723">
    <property type="term" value="F:RNA binding"/>
    <property type="evidence" value="ECO:0007669"/>
    <property type="project" value="InterPro"/>
</dbReference>
<dbReference type="PANTHER" id="PTHR21600">
    <property type="entry name" value="MITOCHONDRIAL RNA PSEUDOURIDINE SYNTHASE"/>
    <property type="match status" value="1"/>
</dbReference>
<evidence type="ECO:0000259" key="2">
    <source>
        <dbReference type="Pfam" id="PF00849"/>
    </source>
</evidence>
<dbReference type="AlphaFoldDB" id="A0A7S3PQ25"/>
<organism evidence="3">
    <name type="scientific">Aplanochytrium stocchinoi</name>
    <dbReference type="NCBI Taxonomy" id="215587"/>
    <lineage>
        <taxon>Eukaryota</taxon>
        <taxon>Sar</taxon>
        <taxon>Stramenopiles</taxon>
        <taxon>Bigyra</taxon>
        <taxon>Labyrinthulomycetes</taxon>
        <taxon>Thraustochytrida</taxon>
        <taxon>Thraustochytriidae</taxon>
        <taxon>Aplanochytrium</taxon>
    </lineage>
</organism>
<evidence type="ECO:0000256" key="1">
    <source>
        <dbReference type="ARBA" id="ARBA00010876"/>
    </source>
</evidence>
<comment type="similarity">
    <text evidence="1">Belongs to the pseudouridine synthase RluA family.</text>
</comment>
<gene>
    <name evidence="3" type="ORF">ASTO00021_LOCUS16813</name>
</gene>
<name>A0A7S3PQ25_9STRA</name>
<dbReference type="GO" id="GO:0000455">
    <property type="term" value="P:enzyme-directed rRNA pseudouridine synthesis"/>
    <property type="evidence" value="ECO:0007669"/>
    <property type="project" value="TreeGrafter"/>
</dbReference>
<dbReference type="CDD" id="cd02869">
    <property type="entry name" value="PseudoU_synth_RluA_like"/>
    <property type="match status" value="1"/>
</dbReference>
<dbReference type="Pfam" id="PF00849">
    <property type="entry name" value="PseudoU_synth_2"/>
    <property type="match status" value="1"/>
</dbReference>
<dbReference type="PROSITE" id="PS01129">
    <property type="entry name" value="PSI_RLU"/>
    <property type="match status" value="1"/>
</dbReference>
<dbReference type="InterPro" id="IPR020103">
    <property type="entry name" value="PsdUridine_synth_cat_dom_sf"/>
</dbReference>